<dbReference type="EMBL" id="JACGWS010000006">
    <property type="protein sequence ID" value="MBC8755339.1"/>
    <property type="molecule type" value="Genomic_DNA"/>
</dbReference>
<keyword evidence="1" id="KW-0732">Signal</keyword>
<organism evidence="2 3">
    <name type="scientific">Kordia aestuariivivens</name>
    <dbReference type="NCBI Taxonomy" id="2759037"/>
    <lineage>
        <taxon>Bacteria</taxon>
        <taxon>Pseudomonadati</taxon>
        <taxon>Bacteroidota</taxon>
        <taxon>Flavobacteriia</taxon>
        <taxon>Flavobacteriales</taxon>
        <taxon>Flavobacteriaceae</taxon>
        <taxon>Kordia</taxon>
    </lineage>
</organism>
<dbReference type="PROSITE" id="PS51257">
    <property type="entry name" value="PROKAR_LIPOPROTEIN"/>
    <property type="match status" value="1"/>
</dbReference>
<evidence type="ECO:0000256" key="1">
    <source>
        <dbReference type="SAM" id="SignalP"/>
    </source>
</evidence>
<feature type="chain" id="PRO_5047130449" description="DUF4595 domain-containing protein" evidence="1">
    <location>
        <begin position="20"/>
        <end position="275"/>
    </location>
</feature>
<dbReference type="RefSeq" id="WP_187562385.1">
    <property type="nucleotide sequence ID" value="NZ_JACGWS010000006.1"/>
</dbReference>
<protein>
    <recommendedName>
        <fullName evidence="4">DUF4595 domain-containing protein</fullName>
    </recommendedName>
</protein>
<comment type="caution">
    <text evidence="2">The sequence shown here is derived from an EMBL/GenBank/DDBJ whole genome shotgun (WGS) entry which is preliminary data.</text>
</comment>
<sequence>MKKLIALCLLMTFIISCSSDDAVTQEELENTVLRPSKISKGDTYWLYEYEDDRVTKIEEYDIDNIMPQEIYEFNYDTANNLISILRNGNDDLRFTFQNGLAIEKNVNPFSWNDSYVNERAYVYDNQNRLIESQNSLWYTDYHSSLWNETYENQYTYDSNNNLSKFERINMPSNSQYDYFLKYIYDDQNHPFKNIDSRVSLFLKLPNEVTPNDTYYDFEIFSDLRQVQSFNNNFTEIRNSNNSVIATFTIIYNEQGYPIELQPGNGIISRRVHIEY</sequence>
<keyword evidence="3" id="KW-1185">Reference proteome</keyword>
<accession>A0ABR7Q9V2</accession>
<dbReference type="Proteomes" id="UP000619238">
    <property type="component" value="Unassembled WGS sequence"/>
</dbReference>
<evidence type="ECO:0000313" key="3">
    <source>
        <dbReference type="Proteomes" id="UP000619238"/>
    </source>
</evidence>
<reference evidence="2 3" key="1">
    <citation type="submission" date="2020-07" db="EMBL/GenBank/DDBJ databases">
        <title>Description of Kordia aestuariivivens sp. nov., isolated from a tidal flat.</title>
        <authorList>
            <person name="Park S."/>
            <person name="Yoon J.-H."/>
        </authorList>
    </citation>
    <scope>NUCLEOTIDE SEQUENCE [LARGE SCALE GENOMIC DNA]</scope>
    <source>
        <strain evidence="2 3">YSTF-M3</strain>
    </source>
</reference>
<proteinExistence type="predicted"/>
<feature type="signal peptide" evidence="1">
    <location>
        <begin position="1"/>
        <end position="19"/>
    </location>
</feature>
<dbReference type="Gene3D" id="2.180.10.10">
    <property type="entry name" value="RHS repeat-associated core"/>
    <property type="match status" value="1"/>
</dbReference>
<name>A0ABR7Q9V2_9FLAO</name>
<gene>
    <name evidence="2" type="ORF">H2O64_11680</name>
</gene>
<evidence type="ECO:0008006" key="4">
    <source>
        <dbReference type="Google" id="ProtNLM"/>
    </source>
</evidence>
<evidence type="ECO:0000313" key="2">
    <source>
        <dbReference type="EMBL" id="MBC8755339.1"/>
    </source>
</evidence>